<dbReference type="InterPro" id="IPR036514">
    <property type="entry name" value="SGNH_hydro_sf"/>
</dbReference>
<protein>
    <recommendedName>
        <fullName evidence="3">SGNH hydrolase-type esterase domain-containing protein</fullName>
    </recommendedName>
</protein>
<proteinExistence type="predicted"/>
<keyword evidence="2" id="KW-1185">Reference proteome</keyword>
<accession>A0ABU8YWL4</accession>
<dbReference type="EMBL" id="JBBLXS010000737">
    <property type="protein sequence ID" value="MEK0188740.1"/>
    <property type="molecule type" value="Genomic_DNA"/>
</dbReference>
<organism evidence="1 2">
    <name type="scientific">Microcoleus anatoxicus PTRS2</name>
    <dbReference type="NCBI Taxonomy" id="2705321"/>
    <lineage>
        <taxon>Bacteria</taxon>
        <taxon>Bacillati</taxon>
        <taxon>Cyanobacteriota</taxon>
        <taxon>Cyanophyceae</taxon>
        <taxon>Oscillatoriophycideae</taxon>
        <taxon>Oscillatoriales</taxon>
        <taxon>Microcoleaceae</taxon>
        <taxon>Microcoleus</taxon>
        <taxon>Microcoleus anatoxicus</taxon>
    </lineage>
</organism>
<dbReference type="Gene3D" id="3.40.50.1110">
    <property type="entry name" value="SGNH hydrolase"/>
    <property type="match status" value="1"/>
</dbReference>
<gene>
    <name evidence="1" type="ORF">WMG39_28410</name>
</gene>
<evidence type="ECO:0008006" key="3">
    <source>
        <dbReference type="Google" id="ProtNLM"/>
    </source>
</evidence>
<sequence>MKNSLDTGAKVVVTTIFPLGTLPIERRPLWSDDVAIAINDVNDYIKTLAGDRVIVLDSSQVLANSQGIVNPKYSRDFLHLNSEGYAALNKAITGILVP</sequence>
<evidence type="ECO:0000313" key="2">
    <source>
        <dbReference type="Proteomes" id="UP001384579"/>
    </source>
</evidence>
<evidence type="ECO:0000313" key="1">
    <source>
        <dbReference type="EMBL" id="MEK0188740.1"/>
    </source>
</evidence>
<dbReference type="RefSeq" id="WP_340542225.1">
    <property type="nucleotide sequence ID" value="NZ_JBBLXS010000737.1"/>
</dbReference>
<dbReference type="SUPFAM" id="SSF52266">
    <property type="entry name" value="SGNH hydrolase"/>
    <property type="match status" value="1"/>
</dbReference>
<dbReference type="Proteomes" id="UP001384579">
    <property type="component" value="Unassembled WGS sequence"/>
</dbReference>
<name>A0ABU8YWL4_9CYAN</name>
<reference evidence="1 2" key="1">
    <citation type="journal article" date="2020" name="Harmful Algae">
        <title>Molecular and morphological characterization of a novel dihydroanatoxin-a producing Microcoleus species (cyanobacteria) from the Russian River, California, USA.</title>
        <authorList>
            <person name="Conklin K.Y."/>
            <person name="Stancheva R."/>
            <person name="Otten T.G."/>
            <person name="Fadness R."/>
            <person name="Boyer G.L."/>
            <person name="Read B."/>
            <person name="Zhang X."/>
            <person name="Sheath R.G."/>
        </authorList>
    </citation>
    <scope>NUCLEOTIDE SEQUENCE [LARGE SCALE GENOMIC DNA]</scope>
    <source>
        <strain evidence="1 2">PTRS2</strain>
    </source>
</reference>
<comment type="caution">
    <text evidence="1">The sequence shown here is derived from an EMBL/GenBank/DDBJ whole genome shotgun (WGS) entry which is preliminary data.</text>
</comment>